<dbReference type="OrthoDB" id="2789670at2759"/>
<proteinExistence type="inferred from homology"/>
<dbReference type="SUPFAM" id="SSF48264">
    <property type="entry name" value="Cytochrome P450"/>
    <property type="match status" value="1"/>
</dbReference>
<dbReference type="GO" id="GO:0005506">
    <property type="term" value="F:iron ion binding"/>
    <property type="evidence" value="ECO:0007669"/>
    <property type="project" value="InterPro"/>
</dbReference>
<dbReference type="GO" id="GO:0016705">
    <property type="term" value="F:oxidoreductase activity, acting on paired donors, with incorporation or reduction of molecular oxygen"/>
    <property type="evidence" value="ECO:0007669"/>
    <property type="project" value="InterPro"/>
</dbReference>
<dbReference type="Proteomes" id="UP000018936">
    <property type="component" value="Unassembled WGS sequence"/>
</dbReference>
<dbReference type="InterPro" id="IPR036396">
    <property type="entry name" value="Cyt_P450_sf"/>
</dbReference>
<dbReference type="Pfam" id="PF00067">
    <property type="entry name" value="p450"/>
    <property type="match status" value="1"/>
</dbReference>
<protein>
    <submittedName>
        <fullName evidence="3">Cytochrome protein</fullName>
    </submittedName>
</protein>
<sequence length="53" mass="6168">MARMELFLFLTILLRSFKFQLPEGVRELSLEPIVGLSLHPRPYKLCAVPHCRT</sequence>
<dbReference type="EMBL" id="AZIM01013233">
    <property type="protein sequence ID" value="ETE56752.1"/>
    <property type="molecule type" value="Genomic_DNA"/>
</dbReference>
<feature type="signal peptide" evidence="2">
    <location>
        <begin position="1"/>
        <end position="16"/>
    </location>
</feature>
<organism evidence="3 4">
    <name type="scientific">Ophiophagus hannah</name>
    <name type="common">King cobra</name>
    <name type="synonym">Naja hannah</name>
    <dbReference type="NCBI Taxonomy" id="8665"/>
    <lineage>
        <taxon>Eukaryota</taxon>
        <taxon>Metazoa</taxon>
        <taxon>Chordata</taxon>
        <taxon>Craniata</taxon>
        <taxon>Vertebrata</taxon>
        <taxon>Euteleostomi</taxon>
        <taxon>Lepidosauria</taxon>
        <taxon>Squamata</taxon>
        <taxon>Bifurcata</taxon>
        <taxon>Unidentata</taxon>
        <taxon>Episquamata</taxon>
        <taxon>Toxicofera</taxon>
        <taxon>Serpentes</taxon>
        <taxon>Colubroidea</taxon>
        <taxon>Elapidae</taxon>
        <taxon>Elapinae</taxon>
        <taxon>Ophiophagus</taxon>
    </lineage>
</organism>
<dbReference type="GO" id="GO:0004497">
    <property type="term" value="F:monooxygenase activity"/>
    <property type="evidence" value="ECO:0007669"/>
    <property type="project" value="InterPro"/>
</dbReference>
<gene>
    <name evidence="3" type="primary">cyp2k4</name>
    <name evidence="3" type="ORF">L345_17536</name>
</gene>
<dbReference type="Gene3D" id="1.10.630.10">
    <property type="entry name" value="Cytochrome P450"/>
    <property type="match status" value="1"/>
</dbReference>
<evidence type="ECO:0000256" key="1">
    <source>
        <dbReference type="ARBA" id="ARBA00010617"/>
    </source>
</evidence>
<accession>V8N5B8</accession>
<dbReference type="GO" id="GO:0020037">
    <property type="term" value="F:heme binding"/>
    <property type="evidence" value="ECO:0007669"/>
    <property type="project" value="InterPro"/>
</dbReference>
<comment type="caution">
    <text evidence="3">The sequence shown here is derived from an EMBL/GenBank/DDBJ whole genome shotgun (WGS) entry which is preliminary data.</text>
</comment>
<keyword evidence="2" id="KW-0732">Signal</keyword>
<reference evidence="3 4" key="1">
    <citation type="journal article" date="2013" name="Proc. Natl. Acad. Sci. U.S.A.">
        <title>The king cobra genome reveals dynamic gene evolution and adaptation in the snake venom system.</title>
        <authorList>
            <person name="Vonk F.J."/>
            <person name="Casewell N.R."/>
            <person name="Henkel C.V."/>
            <person name="Heimberg A.M."/>
            <person name="Jansen H.J."/>
            <person name="McCleary R.J."/>
            <person name="Kerkkamp H.M."/>
            <person name="Vos R.A."/>
            <person name="Guerreiro I."/>
            <person name="Calvete J.J."/>
            <person name="Wuster W."/>
            <person name="Woods A.E."/>
            <person name="Logan J.M."/>
            <person name="Harrison R.A."/>
            <person name="Castoe T.A."/>
            <person name="de Koning A.P."/>
            <person name="Pollock D.D."/>
            <person name="Yandell M."/>
            <person name="Calderon D."/>
            <person name="Renjifo C."/>
            <person name="Currier R.B."/>
            <person name="Salgado D."/>
            <person name="Pla D."/>
            <person name="Sanz L."/>
            <person name="Hyder A.S."/>
            <person name="Ribeiro J.M."/>
            <person name="Arntzen J.W."/>
            <person name="van den Thillart G.E."/>
            <person name="Boetzer M."/>
            <person name="Pirovano W."/>
            <person name="Dirks R.P."/>
            <person name="Spaink H.P."/>
            <person name="Duboule D."/>
            <person name="McGlinn E."/>
            <person name="Kini R.M."/>
            <person name="Richardson M.K."/>
        </authorList>
    </citation>
    <scope>NUCLEOTIDE SEQUENCE</scope>
    <source>
        <tissue evidence="3">Blood</tissue>
    </source>
</reference>
<dbReference type="InterPro" id="IPR001128">
    <property type="entry name" value="Cyt_P450"/>
</dbReference>
<feature type="chain" id="PRO_5004770630" evidence="2">
    <location>
        <begin position="17"/>
        <end position="53"/>
    </location>
</feature>
<comment type="similarity">
    <text evidence="1">Belongs to the cytochrome P450 family.</text>
</comment>
<evidence type="ECO:0000256" key="2">
    <source>
        <dbReference type="SAM" id="SignalP"/>
    </source>
</evidence>
<feature type="non-terminal residue" evidence="3">
    <location>
        <position position="53"/>
    </location>
</feature>
<evidence type="ECO:0000313" key="4">
    <source>
        <dbReference type="Proteomes" id="UP000018936"/>
    </source>
</evidence>
<name>V8N5B8_OPHHA</name>
<keyword evidence="4" id="KW-1185">Reference proteome</keyword>
<evidence type="ECO:0000313" key="3">
    <source>
        <dbReference type="EMBL" id="ETE56752.1"/>
    </source>
</evidence>
<dbReference type="AlphaFoldDB" id="V8N5B8"/>